<evidence type="ECO:0000259" key="5">
    <source>
        <dbReference type="Pfam" id="PF13296"/>
    </source>
</evidence>
<dbReference type="Pfam" id="PF04717">
    <property type="entry name" value="Phage_base_V"/>
    <property type="match status" value="1"/>
</dbReference>
<sequence length="941" mass="102260">MENDNDLGDLITAGDGLNTGNRALRLRLAFADGISDNVLLPQRISGAEQLCGGIEYRILCVASDACIPLKTFIGLGAELQIVTDRGELHSVCGVVTEASAGQSDGGLATYQLLLSDALSVMDLRTNTRVFLNKNELDIIEVLLNEWRQGNPTLAAAFDFELAFELGQQAYPKREFTMQYQETDAAFLRRLLKRRGIAWYFRAGPARPATSDDDDGRETPPMHTLVMFSDQNQLKENRAGNVRYHRLDATEKRDAITAWCASRSLRPGSVEGFSWDYGDPMATEFMRTGARGTVDQGTRGNRVAEFLNDYRIETPHIGDDNSDHAAMGRTRMARHDYEAKHYRGESNIRDLRIAEWNSIEGHPELDRHSDEERKFVVTALHVTARNNLPKRFDARINRLFALSGWAAADTDAAAAEPTPYRNQFTCVRRGIKIVPAFDPRVDVPFARMQSAMVVGPSDEEVFCDQYGRVKVRFPGMRPEDHEHAQGSGASDTDADSANVRVATHWAGGGPGSVRQFGGQWLPRVDTEVLIAFVNNDPDKPIIVGQLYNKRSTPPALSRNGGLPGERFLSGLRSREIRGARGNQLCLDDSPGQISAQLASDHGHSELNLGWCSAPRANGAGAPRGEGAELRSDEYIALRAAKGLLLSTWKHLEKAGGTSGKQLARDEYSALMRDCGSLFSALGKYAAKHQAMTQDGKEQEELQSLFDKWENGSNTAPKGSDGGAPVIALTAPAGVSFASAKAIVSYAASNIDTVAQQHLQMTAGQRVNLNAGKGISLFSHHDGVKAIAHYGKFLIQSQHDDTELNSAKTLKLTATEGKLSAMAKVIELIAEDGSFIKIGAGGITLGSSSGLKFHAPDFVFEGPTTMAAELPKFDAGDTELKFAARYYAGIDGGLPAPGLPHKIKLSDGADKNGRNDSKGGSELLKSDAMHIVAIEILDQEPKK</sequence>
<dbReference type="SUPFAM" id="SSF69349">
    <property type="entry name" value="Phage fibre proteins"/>
    <property type="match status" value="1"/>
</dbReference>
<feature type="domain" description="Gp5/Type VI secretion system Vgr protein OB-fold" evidence="3">
    <location>
        <begin position="493"/>
        <end position="546"/>
    </location>
</feature>
<dbReference type="InterPro" id="IPR006531">
    <property type="entry name" value="Gp5/Vgr_OB"/>
</dbReference>
<accession>A0A1I4NTD0</accession>
<dbReference type="Pfam" id="PF05954">
    <property type="entry name" value="Phage_GPD"/>
    <property type="match status" value="1"/>
</dbReference>
<organism evidence="6 7">
    <name type="scientific">Rugamonas rubra</name>
    <dbReference type="NCBI Taxonomy" id="758825"/>
    <lineage>
        <taxon>Bacteria</taxon>
        <taxon>Pseudomonadati</taxon>
        <taxon>Pseudomonadota</taxon>
        <taxon>Betaproteobacteria</taxon>
        <taxon>Burkholderiales</taxon>
        <taxon>Oxalobacteraceae</taxon>
        <taxon>Telluria group</taxon>
        <taxon>Rugamonas</taxon>
    </lineage>
</organism>
<dbReference type="InterPro" id="IPR017847">
    <property type="entry name" value="T6SS_RhsGE_Vgr_subset"/>
</dbReference>
<gene>
    <name evidence="6" type="ORF">SAMN02982985_03107</name>
</gene>
<dbReference type="NCBIfam" id="TIGR03361">
    <property type="entry name" value="VI_Rhs_Vgr"/>
    <property type="match status" value="1"/>
</dbReference>
<reference evidence="6 7" key="1">
    <citation type="submission" date="2016-10" db="EMBL/GenBank/DDBJ databases">
        <authorList>
            <person name="de Groot N.N."/>
        </authorList>
    </citation>
    <scope>NUCLEOTIDE SEQUENCE [LARGE SCALE GENOMIC DNA]</scope>
    <source>
        <strain evidence="6 7">ATCC 43154</strain>
    </source>
</reference>
<dbReference type="STRING" id="758825.SAMN02982985_03107"/>
<dbReference type="SUPFAM" id="SSF69255">
    <property type="entry name" value="gp5 N-terminal domain-like"/>
    <property type="match status" value="1"/>
</dbReference>
<dbReference type="InterPro" id="IPR018769">
    <property type="entry name" value="VgrG2_DUF2345"/>
</dbReference>
<dbReference type="OrthoDB" id="1907165at2"/>
<keyword evidence="7" id="KW-1185">Reference proteome</keyword>
<dbReference type="NCBIfam" id="TIGR01646">
    <property type="entry name" value="vgr_GE"/>
    <property type="match status" value="1"/>
</dbReference>
<dbReference type="RefSeq" id="WP_093388606.1">
    <property type="nucleotide sequence ID" value="NZ_FOTW01000014.1"/>
</dbReference>
<feature type="compositionally biased region" description="Basic and acidic residues" evidence="2">
    <location>
        <begin position="902"/>
        <end position="922"/>
    </location>
</feature>
<dbReference type="SUPFAM" id="SSF69279">
    <property type="entry name" value="Phage tail proteins"/>
    <property type="match status" value="2"/>
</dbReference>
<dbReference type="AlphaFoldDB" id="A0A1I4NTD0"/>
<dbReference type="Gene3D" id="2.30.110.50">
    <property type="match status" value="1"/>
</dbReference>
<dbReference type="Gene3D" id="4.10.220.110">
    <property type="match status" value="1"/>
</dbReference>
<feature type="domain" description="Putative type VI secretion system Rhs element associated Vgr" evidence="5">
    <location>
        <begin position="573"/>
        <end position="684"/>
    </location>
</feature>
<evidence type="ECO:0000259" key="4">
    <source>
        <dbReference type="Pfam" id="PF10106"/>
    </source>
</evidence>
<feature type="region of interest" description="Disordered" evidence="2">
    <location>
        <begin position="899"/>
        <end position="922"/>
    </location>
</feature>
<evidence type="ECO:0000313" key="6">
    <source>
        <dbReference type="EMBL" id="SFM18620.1"/>
    </source>
</evidence>
<protein>
    <submittedName>
        <fullName evidence="6">Type VI secretion system secreted protein VgrG</fullName>
    </submittedName>
</protein>
<dbReference type="Gene3D" id="3.55.50.10">
    <property type="entry name" value="Baseplate protein-like domains"/>
    <property type="match status" value="1"/>
</dbReference>
<dbReference type="InterPro" id="IPR037026">
    <property type="entry name" value="Vgr_OB-fold_dom_sf"/>
</dbReference>
<dbReference type="Proteomes" id="UP000199470">
    <property type="component" value="Unassembled WGS sequence"/>
</dbReference>
<comment type="similarity">
    <text evidence="1">Belongs to the VgrG protein family.</text>
</comment>
<dbReference type="Pfam" id="PF13296">
    <property type="entry name" value="T6SS_Vgr"/>
    <property type="match status" value="1"/>
</dbReference>
<feature type="domain" description="DUF2345" evidence="4">
    <location>
        <begin position="718"/>
        <end position="861"/>
    </location>
</feature>
<evidence type="ECO:0000256" key="1">
    <source>
        <dbReference type="ARBA" id="ARBA00005558"/>
    </source>
</evidence>
<dbReference type="Gene3D" id="2.40.50.230">
    <property type="entry name" value="Gp5 N-terminal domain"/>
    <property type="match status" value="1"/>
</dbReference>
<evidence type="ECO:0000256" key="2">
    <source>
        <dbReference type="SAM" id="MobiDB-lite"/>
    </source>
</evidence>
<dbReference type="Pfam" id="PF10106">
    <property type="entry name" value="DUF2345"/>
    <property type="match status" value="1"/>
</dbReference>
<name>A0A1I4NTD0_9BURK</name>
<evidence type="ECO:0000259" key="3">
    <source>
        <dbReference type="Pfam" id="PF04717"/>
    </source>
</evidence>
<evidence type="ECO:0000313" key="7">
    <source>
        <dbReference type="Proteomes" id="UP000199470"/>
    </source>
</evidence>
<proteinExistence type="inferred from homology"/>
<dbReference type="EMBL" id="FOTW01000014">
    <property type="protein sequence ID" value="SFM18620.1"/>
    <property type="molecule type" value="Genomic_DNA"/>
</dbReference>
<dbReference type="InterPro" id="IPR006533">
    <property type="entry name" value="T6SS_Vgr_RhsGE"/>
</dbReference>
<dbReference type="InterPro" id="IPR028244">
    <property type="entry name" value="T6SS_Rhs_Vgr_dom"/>
</dbReference>